<evidence type="ECO:0000256" key="3">
    <source>
        <dbReference type="ARBA" id="ARBA00022475"/>
    </source>
</evidence>
<keyword evidence="10" id="KW-1185">Reference proteome</keyword>
<dbReference type="PROSITE" id="PS50850">
    <property type="entry name" value="MFS"/>
    <property type="match status" value="1"/>
</dbReference>
<dbReference type="InterPro" id="IPR011701">
    <property type="entry name" value="MFS"/>
</dbReference>
<keyword evidence="4 7" id="KW-0812">Transmembrane</keyword>
<keyword evidence="6 7" id="KW-0472">Membrane</keyword>
<keyword evidence="3" id="KW-1003">Cell membrane</keyword>
<dbReference type="Proteomes" id="UP000199242">
    <property type="component" value="Unassembled WGS sequence"/>
</dbReference>
<feature type="transmembrane region" description="Helical" evidence="7">
    <location>
        <begin position="267"/>
        <end position="288"/>
    </location>
</feature>
<feature type="transmembrane region" description="Helical" evidence="7">
    <location>
        <begin position="202"/>
        <end position="222"/>
    </location>
</feature>
<evidence type="ECO:0000256" key="2">
    <source>
        <dbReference type="ARBA" id="ARBA00022448"/>
    </source>
</evidence>
<comment type="caution">
    <text evidence="9">The sequence shown here is derived from an EMBL/GenBank/DDBJ whole genome shotgun (WGS) entry which is preliminary data.</text>
</comment>
<evidence type="ECO:0000313" key="9">
    <source>
        <dbReference type="EMBL" id="SDL73742.1"/>
    </source>
</evidence>
<comment type="subcellular location">
    <subcellularLocation>
        <location evidence="1">Cell membrane</location>
        <topology evidence="1">Multi-pass membrane protein</topology>
    </subcellularLocation>
</comment>
<sequence>MPSTSSTPRQTVKKILPLILATAIFMQMLDSTILNTSLPSIAKDLNESPLNMQNAIISYVLTLAVFMPVSGFMADRFGTRKVFVFSLILFSLGSLFCAVSQDLTQLVISRVIQGVGGSLMTPVGKLALIKTFDRNELLKAMNFAIIPALIGPVLGPLVGGYMVDYLSWHWIFLINIPFGILGIILGLKFMPNYNSKKTDFDLKGFLIFAAASLLLSISLELFSESQNTTPVLIVFILGFLFLYYYYRHAKKDENPIFPLSLFQVRTFRVGIVGNLATRLGISAVPLLLPLMIQIAYQQSAVVSGWIVAPMALTAMFGKSSVIRILNKFGYKRTLMVNTSVIGILICCLAIPDIQTSIYWFVPIIAIMGFFNSIQFTSMNTISIADLRNFQTSSGNSLLSVNQQLAVGFGIAFGLIVLKIYENNTALINNGVHQAFRYTFLTVGVLTILSSLVFRRLHVYDGKNMKSQE</sequence>
<feature type="transmembrane region" description="Helical" evidence="7">
    <location>
        <begin position="334"/>
        <end position="351"/>
    </location>
</feature>
<evidence type="ECO:0000256" key="7">
    <source>
        <dbReference type="SAM" id="Phobius"/>
    </source>
</evidence>
<evidence type="ECO:0000256" key="5">
    <source>
        <dbReference type="ARBA" id="ARBA00022989"/>
    </source>
</evidence>
<feature type="transmembrane region" description="Helical" evidence="7">
    <location>
        <begin position="397"/>
        <end position="417"/>
    </location>
</feature>
<dbReference type="Gene3D" id="1.20.1250.20">
    <property type="entry name" value="MFS general substrate transporter like domains"/>
    <property type="match status" value="1"/>
</dbReference>
<evidence type="ECO:0000313" key="10">
    <source>
        <dbReference type="Proteomes" id="UP000199242"/>
    </source>
</evidence>
<dbReference type="Gene3D" id="1.20.1720.10">
    <property type="entry name" value="Multidrug resistance protein D"/>
    <property type="match status" value="1"/>
</dbReference>
<feature type="transmembrane region" description="Helical" evidence="7">
    <location>
        <begin position="55"/>
        <end position="75"/>
    </location>
</feature>
<evidence type="ECO:0000256" key="1">
    <source>
        <dbReference type="ARBA" id="ARBA00004651"/>
    </source>
</evidence>
<feature type="transmembrane region" description="Helical" evidence="7">
    <location>
        <begin position="82"/>
        <end position="101"/>
    </location>
</feature>
<gene>
    <name evidence="9" type="ORF">SAMN05216273_105150</name>
</gene>
<dbReference type="InterPro" id="IPR036259">
    <property type="entry name" value="MFS_trans_sf"/>
</dbReference>
<dbReference type="PANTHER" id="PTHR42718">
    <property type="entry name" value="MAJOR FACILITATOR SUPERFAMILY MULTIDRUG TRANSPORTER MFSC"/>
    <property type="match status" value="1"/>
</dbReference>
<name>A0ABY0QSI8_9FLAO</name>
<keyword evidence="2" id="KW-0813">Transport</keyword>
<proteinExistence type="predicted"/>
<keyword evidence="5 7" id="KW-1133">Transmembrane helix</keyword>
<dbReference type="SUPFAM" id="SSF103473">
    <property type="entry name" value="MFS general substrate transporter"/>
    <property type="match status" value="1"/>
</dbReference>
<protein>
    <submittedName>
        <fullName evidence="9">Drug resistance transporter, EmrB/QacA subfamily</fullName>
    </submittedName>
</protein>
<feature type="transmembrane region" description="Helical" evidence="7">
    <location>
        <begin position="357"/>
        <end position="376"/>
    </location>
</feature>
<feature type="transmembrane region" description="Helical" evidence="7">
    <location>
        <begin position="294"/>
        <end position="314"/>
    </location>
</feature>
<dbReference type="NCBIfam" id="TIGR00711">
    <property type="entry name" value="efflux_EmrB"/>
    <property type="match status" value="1"/>
</dbReference>
<evidence type="ECO:0000256" key="6">
    <source>
        <dbReference type="ARBA" id="ARBA00023136"/>
    </source>
</evidence>
<feature type="transmembrane region" description="Helical" evidence="7">
    <location>
        <begin position="228"/>
        <end position="246"/>
    </location>
</feature>
<evidence type="ECO:0000259" key="8">
    <source>
        <dbReference type="PROSITE" id="PS50850"/>
    </source>
</evidence>
<dbReference type="PANTHER" id="PTHR42718:SF46">
    <property type="entry name" value="BLR6921 PROTEIN"/>
    <property type="match status" value="1"/>
</dbReference>
<dbReference type="RefSeq" id="WP_089742929.1">
    <property type="nucleotide sequence ID" value="NZ_FNHD01000005.1"/>
</dbReference>
<accession>A0ABY0QSI8</accession>
<dbReference type="InterPro" id="IPR004638">
    <property type="entry name" value="EmrB-like"/>
</dbReference>
<dbReference type="InterPro" id="IPR020846">
    <property type="entry name" value="MFS_dom"/>
</dbReference>
<dbReference type="CDD" id="cd17503">
    <property type="entry name" value="MFS_LmrB_MDR_like"/>
    <property type="match status" value="1"/>
</dbReference>
<dbReference type="EMBL" id="FNHD01000005">
    <property type="protein sequence ID" value="SDL73742.1"/>
    <property type="molecule type" value="Genomic_DNA"/>
</dbReference>
<feature type="transmembrane region" description="Helical" evidence="7">
    <location>
        <begin position="140"/>
        <end position="162"/>
    </location>
</feature>
<evidence type="ECO:0000256" key="4">
    <source>
        <dbReference type="ARBA" id="ARBA00022692"/>
    </source>
</evidence>
<organism evidence="9 10">
    <name type="scientific">Chryseobacterium taihuense</name>
    <dbReference type="NCBI Taxonomy" id="1141221"/>
    <lineage>
        <taxon>Bacteria</taxon>
        <taxon>Pseudomonadati</taxon>
        <taxon>Bacteroidota</taxon>
        <taxon>Flavobacteriia</taxon>
        <taxon>Flavobacteriales</taxon>
        <taxon>Weeksellaceae</taxon>
        <taxon>Chryseobacterium group</taxon>
        <taxon>Chryseobacterium</taxon>
    </lineage>
</organism>
<reference evidence="9 10" key="1">
    <citation type="submission" date="2016-10" db="EMBL/GenBank/DDBJ databases">
        <authorList>
            <person name="Varghese N."/>
            <person name="Submissions S."/>
        </authorList>
    </citation>
    <scope>NUCLEOTIDE SEQUENCE [LARGE SCALE GENOMIC DNA]</scope>
    <source>
        <strain evidence="9 10">CGMCC 1.10941</strain>
    </source>
</reference>
<dbReference type="Pfam" id="PF07690">
    <property type="entry name" value="MFS_1"/>
    <property type="match status" value="1"/>
</dbReference>
<feature type="domain" description="Major facilitator superfamily (MFS) profile" evidence="8">
    <location>
        <begin position="16"/>
        <end position="461"/>
    </location>
</feature>
<feature type="transmembrane region" description="Helical" evidence="7">
    <location>
        <begin position="437"/>
        <end position="456"/>
    </location>
</feature>
<feature type="transmembrane region" description="Helical" evidence="7">
    <location>
        <begin position="168"/>
        <end position="190"/>
    </location>
</feature>